<dbReference type="AlphaFoldDB" id="A0A1V0AB48"/>
<comment type="function">
    <text evidence="11">Na(+)/H(+) antiporter that extrudes sodium in exchange for external protons.</text>
</comment>
<organism evidence="12 13">
    <name type="scientific">[Actinomadura] parvosata subsp. kistnae</name>
    <dbReference type="NCBI Taxonomy" id="1909395"/>
    <lineage>
        <taxon>Bacteria</taxon>
        <taxon>Bacillati</taxon>
        <taxon>Actinomycetota</taxon>
        <taxon>Actinomycetes</taxon>
        <taxon>Streptosporangiales</taxon>
        <taxon>Streptosporangiaceae</taxon>
        <taxon>Nonomuraea</taxon>
    </lineage>
</organism>
<dbReference type="STRING" id="1909395.BKM31_43540"/>
<feature type="transmembrane region" description="Helical" evidence="11">
    <location>
        <begin position="308"/>
        <end position="331"/>
    </location>
</feature>
<dbReference type="InterPro" id="IPR004670">
    <property type="entry name" value="NhaA"/>
</dbReference>
<proteinExistence type="inferred from homology"/>
<evidence type="ECO:0000256" key="3">
    <source>
        <dbReference type="ARBA" id="ARBA00022449"/>
    </source>
</evidence>
<dbReference type="HAMAP" id="MF_01844">
    <property type="entry name" value="NhaA"/>
    <property type="match status" value="1"/>
</dbReference>
<evidence type="ECO:0000256" key="4">
    <source>
        <dbReference type="ARBA" id="ARBA00022475"/>
    </source>
</evidence>
<protein>
    <recommendedName>
        <fullName evidence="11">Na(+)/H(+) antiporter NhaA</fullName>
    </recommendedName>
    <alternativeName>
        <fullName evidence="11">Sodium/proton antiporter NhaA</fullName>
    </alternativeName>
</protein>
<keyword evidence="13" id="KW-1185">Reference proteome</keyword>
<feature type="transmembrane region" description="Helical" evidence="11">
    <location>
        <begin position="138"/>
        <end position="159"/>
    </location>
</feature>
<evidence type="ECO:0000256" key="2">
    <source>
        <dbReference type="ARBA" id="ARBA00022448"/>
    </source>
</evidence>
<feature type="transmembrane region" description="Helical" evidence="11">
    <location>
        <begin position="110"/>
        <end position="132"/>
    </location>
</feature>
<keyword evidence="9 11" id="KW-0472">Membrane</keyword>
<evidence type="ECO:0000256" key="9">
    <source>
        <dbReference type="ARBA" id="ARBA00023136"/>
    </source>
</evidence>
<dbReference type="InterPro" id="IPR023171">
    <property type="entry name" value="Na/H_antiporter_dom_sf"/>
</dbReference>
<feature type="transmembrane region" description="Helical" evidence="11">
    <location>
        <begin position="343"/>
        <end position="365"/>
    </location>
</feature>
<evidence type="ECO:0000256" key="1">
    <source>
        <dbReference type="ARBA" id="ARBA00004429"/>
    </source>
</evidence>
<keyword evidence="10 11" id="KW-0739">Sodium transport</keyword>
<comment type="subcellular location">
    <subcellularLocation>
        <location evidence="1">Cell inner membrane</location>
        <topology evidence="1">Multi-pass membrane protein</topology>
    </subcellularLocation>
    <subcellularLocation>
        <location evidence="11">Cell membrane</location>
        <topology evidence="11">Multi-pass membrane protein</topology>
    </subcellularLocation>
</comment>
<dbReference type="Pfam" id="PF06965">
    <property type="entry name" value="Na_H_antiport_1"/>
    <property type="match status" value="1"/>
</dbReference>
<dbReference type="GO" id="GO:0015385">
    <property type="term" value="F:sodium:proton antiporter activity"/>
    <property type="evidence" value="ECO:0007669"/>
    <property type="project" value="UniProtKB-UniRule"/>
</dbReference>
<comment type="catalytic activity">
    <reaction evidence="11">
        <text>Na(+)(in) + 2 H(+)(out) = Na(+)(out) + 2 H(+)(in)</text>
        <dbReference type="Rhea" id="RHEA:29251"/>
        <dbReference type="ChEBI" id="CHEBI:15378"/>
        <dbReference type="ChEBI" id="CHEBI:29101"/>
    </reaction>
</comment>
<sequence>MPTGRRRSVRTEKWPFPTGARYARALAEALRTETIGGVIMLAAAIVALLWANVSNDSYEALRHASLGPMELYQWAQHGLLTIFFFVAGLEVKEEFVHGELSNPRKAALPIIASLAGMVLPAIVFLLVSWGAQDAARGWAIPTATDIAFALAVLAVTAGAMPAALRAFLLTCAVVDDLGAIAVIAVFYTERVNVPMLVLGAALVAAYGLLQRRLVTSPWALVPLAVAAWYCVEVSGVHATVAGVALGLMTRVTTAPHESRSPAEAADHYFRPVSAGLAVPVFAFVSAGVKLDGSSVGAIFADRVVLGVMAGLVLGKFLGVFGGAWLSVRLGLARLSEELHWRDMAAVSLLAGIGFTVSLLIGDLAYGDDRQRAEAVTTGILAASVIASILAAVLLKIRVRKRRIALDDV</sequence>
<keyword evidence="7 11" id="KW-0915">Sodium</keyword>
<dbReference type="Proteomes" id="UP000190797">
    <property type="component" value="Chromosome"/>
</dbReference>
<dbReference type="KEGG" id="noa:BKM31_43540"/>
<feature type="transmembrane region" description="Helical" evidence="11">
    <location>
        <begin position="34"/>
        <end position="51"/>
    </location>
</feature>
<reference evidence="13" key="1">
    <citation type="journal article" date="2017" name="Med. Chem. Commun.">
        <title>Nonomuraea sp. ATCC 55076 harbours the largest actinomycete chromosome to date and the kistamicin biosynthetic gene cluster.</title>
        <authorList>
            <person name="Nazari B."/>
            <person name="Forneris C.C."/>
            <person name="Gibson M.I."/>
            <person name="Moon K."/>
            <person name="Schramma K.R."/>
            <person name="Seyedsayamdost M.R."/>
        </authorList>
    </citation>
    <scope>NUCLEOTIDE SEQUENCE [LARGE SCALE GENOMIC DNA]</scope>
    <source>
        <strain evidence="13">ATCC 55076</strain>
    </source>
</reference>
<keyword evidence="5 11" id="KW-0812">Transmembrane</keyword>
<feature type="transmembrane region" description="Helical" evidence="11">
    <location>
        <begin position="268"/>
        <end position="288"/>
    </location>
</feature>
<keyword evidence="6 11" id="KW-1133">Transmembrane helix</keyword>
<keyword evidence="3 11" id="KW-0050">Antiport</keyword>
<gene>
    <name evidence="11" type="primary">nhaA</name>
    <name evidence="12" type="ORF">BKM31_43540</name>
</gene>
<keyword evidence="4 11" id="KW-1003">Cell membrane</keyword>
<evidence type="ECO:0000256" key="10">
    <source>
        <dbReference type="ARBA" id="ARBA00023201"/>
    </source>
</evidence>
<dbReference type="PANTHER" id="PTHR30341:SF0">
    <property type="entry name" value="NA(+)_H(+) ANTIPORTER NHAA"/>
    <property type="match status" value="1"/>
</dbReference>
<name>A0A1V0AB48_9ACTN</name>
<comment type="similarity">
    <text evidence="11">Belongs to the NhaA Na(+)/H(+) (TC 2.A.33) antiporter family.</text>
</comment>
<dbReference type="NCBIfam" id="TIGR00773">
    <property type="entry name" value="NhaA"/>
    <property type="match status" value="1"/>
</dbReference>
<accession>A0A1V0AB48</accession>
<dbReference type="PANTHER" id="PTHR30341">
    <property type="entry name" value="SODIUM ION/PROTON ANTIPORTER NHAA-RELATED"/>
    <property type="match status" value="1"/>
</dbReference>
<evidence type="ECO:0000313" key="13">
    <source>
        <dbReference type="Proteomes" id="UP000190797"/>
    </source>
</evidence>
<feature type="transmembrane region" description="Helical" evidence="11">
    <location>
        <begin position="193"/>
        <end position="209"/>
    </location>
</feature>
<dbReference type="Gene3D" id="1.20.1530.10">
    <property type="entry name" value="Na+/H+ antiporter like domain"/>
    <property type="match status" value="1"/>
</dbReference>
<keyword evidence="2 11" id="KW-0813">Transport</keyword>
<evidence type="ECO:0000256" key="7">
    <source>
        <dbReference type="ARBA" id="ARBA00023053"/>
    </source>
</evidence>
<feature type="transmembrane region" description="Helical" evidence="11">
    <location>
        <begin position="166"/>
        <end position="187"/>
    </location>
</feature>
<dbReference type="GO" id="GO:0006885">
    <property type="term" value="P:regulation of pH"/>
    <property type="evidence" value="ECO:0007669"/>
    <property type="project" value="UniProtKB-UniRule"/>
</dbReference>
<dbReference type="EMBL" id="CP017717">
    <property type="protein sequence ID" value="AQZ67425.1"/>
    <property type="molecule type" value="Genomic_DNA"/>
</dbReference>
<evidence type="ECO:0000256" key="11">
    <source>
        <dbReference type="HAMAP-Rule" id="MF_01844"/>
    </source>
</evidence>
<evidence type="ECO:0000256" key="8">
    <source>
        <dbReference type="ARBA" id="ARBA00023065"/>
    </source>
</evidence>
<evidence type="ECO:0000313" key="12">
    <source>
        <dbReference type="EMBL" id="AQZ67425.1"/>
    </source>
</evidence>
<dbReference type="OrthoDB" id="117402at2"/>
<evidence type="ECO:0000256" key="5">
    <source>
        <dbReference type="ARBA" id="ARBA00022692"/>
    </source>
</evidence>
<dbReference type="GO" id="GO:0005886">
    <property type="term" value="C:plasma membrane"/>
    <property type="evidence" value="ECO:0007669"/>
    <property type="project" value="UniProtKB-SubCell"/>
</dbReference>
<evidence type="ECO:0000256" key="6">
    <source>
        <dbReference type="ARBA" id="ARBA00022989"/>
    </source>
</evidence>
<keyword evidence="8 11" id="KW-0406">Ion transport</keyword>
<feature type="transmembrane region" description="Helical" evidence="11">
    <location>
        <begin position="377"/>
        <end position="394"/>
    </location>
</feature>